<dbReference type="OrthoDB" id="2362516at2759"/>
<dbReference type="Proteomes" id="UP000307440">
    <property type="component" value="Unassembled WGS sequence"/>
</dbReference>
<feature type="compositionally biased region" description="Acidic residues" evidence="1">
    <location>
        <begin position="140"/>
        <end position="149"/>
    </location>
</feature>
<dbReference type="AlphaFoldDB" id="A0A5C3L791"/>
<protein>
    <recommendedName>
        <fullName evidence="5">Carbohydrate-binding module family 19 domain-containing protein</fullName>
    </recommendedName>
</protein>
<proteinExistence type="predicted"/>
<reference evidence="3 4" key="1">
    <citation type="journal article" date="2019" name="Nat. Ecol. Evol.">
        <title>Megaphylogeny resolves global patterns of mushroom evolution.</title>
        <authorList>
            <person name="Varga T."/>
            <person name="Krizsan K."/>
            <person name="Foldi C."/>
            <person name="Dima B."/>
            <person name="Sanchez-Garcia M."/>
            <person name="Sanchez-Ramirez S."/>
            <person name="Szollosi G.J."/>
            <person name="Szarkandi J.G."/>
            <person name="Papp V."/>
            <person name="Albert L."/>
            <person name="Andreopoulos W."/>
            <person name="Angelini C."/>
            <person name="Antonin V."/>
            <person name="Barry K.W."/>
            <person name="Bougher N.L."/>
            <person name="Buchanan P."/>
            <person name="Buyck B."/>
            <person name="Bense V."/>
            <person name="Catcheside P."/>
            <person name="Chovatia M."/>
            <person name="Cooper J."/>
            <person name="Damon W."/>
            <person name="Desjardin D."/>
            <person name="Finy P."/>
            <person name="Geml J."/>
            <person name="Haridas S."/>
            <person name="Hughes K."/>
            <person name="Justo A."/>
            <person name="Karasinski D."/>
            <person name="Kautmanova I."/>
            <person name="Kiss B."/>
            <person name="Kocsube S."/>
            <person name="Kotiranta H."/>
            <person name="LaButti K.M."/>
            <person name="Lechner B.E."/>
            <person name="Liimatainen K."/>
            <person name="Lipzen A."/>
            <person name="Lukacs Z."/>
            <person name="Mihaltcheva S."/>
            <person name="Morgado L.N."/>
            <person name="Niskanen T."/>
            <person name="Noordeloos M.E."/>
            <person name="Ohm R.A."/>
            <person name="Ortiz-Santana B."/>
            <person name="Ovrebo C."/>
            <person name="Racz N."/>
            <person name="Riley R."/>
            <person name="Savchenko A."/>
            <person name="Shiryaev A."/>
            <person name="Soop K."/>
            <person name="Spirin V."/>
            <person name="Szebenyi C."/>
            <person name="Tomsovsky M."/>
            <person name="Tulloss R.E."/>
            <person name="Uehling J."/>
            <person name="Grigoriev I.V."/>
            <person name="Vagvolgyi C."/>
            <person name="Papp T."/>
            <person name="Martin F.M."/>
            <person name="Miettinen O."/>
            <person name="Hibbett D.S."/>
            <person name="Nagy L.G."/>
        </authorList>
    </citation>
    <scope>NUCLEOTIDE SEQUENCE [LARGE SCALE GENOMIC DNA]</scope>
    <source>
        <strain evidence="3 4">CBS 121175</strain>
    </source>
</reference>
<evidence type="ECO:0000256" key="2">
    <source>
        <dbReference type="SAM" id="SignalP"/>
    </source>
</evidence>
<accession>A0A5C3L791</accession>
<feature type="region of interest" description="Disordered" evidence="1">
    <location>
        <begin position="254"/>
        <end position="274"/>
    </location>
</feature>
<keyword evidence="4" id="KW-1185">Reference proteome</keyword>
<feature type="compositionally biased region" description="Polar residues" evidence="1">
    <location>
        <begin position="178"/>
        <end position="189"/>
    </location>
</feature>
<dbReference type="EMBL" id="ML210155">
    <property type="protein sequence ID" value="TFK28555.1"/>
    <property type="molecule type" value="Genomic_DNA"/>
</dbReference>
<feature type="region of interest" description="Disordered" evidence="1">
    <location>
        <begin position="321"/>
        <end position="352"/>
    </location>
</feature>
<sequence>MFKLSTSFIAFALLATLAPVRSAPTLFARHEGHGSSAPAAGSATTDVARNALDAQKMNTRFTGIQVTDSCELGQVSCIEGGFAQCVNGRWVVQPCATGLRCYAVPLINSRGTSLVCDTQEATLARFENAGVTGGIRGDAPADDGDDDLPFCDAEPSAEGAATPNNGGSASGGRYQYRRQATPSPVTLTTLPGPETDAPSPSSSGVESAPSITESAPISTPTVVVGSNGIVTVTVVSTVFATPTDCGVASGSLPAPTGAPASSSGASSAPAPSATVSSASASVSSAASSTISSSGSVASSAPASSSAPAATVIKLTAAPAPASSTAGPSASSINNGGAPTFTFDSVAPTKAAY</sequence>
<feature type="chain" id="PRO_5022668000" description="Carbohydrate-binding module family 19 domain-containing protein" evidence="2">
    <location>
        <begin position="23"/>
        <end position="352"/>
    </location>
</feature>
<evidence type="ECO:0008006" key="5">
    <source>
        <dbReference type="Google" id="ProtNLM"/>
    </source>
</evidence>
<evidence type="ECO:0000256" key="1">
    <source>
        <dbReference type="SAM" id="MobiDB-lite"/>
    </source>
</evidence>
<feature type="compositionally biased region" description="Low complexity" evidence="1">
    <location>
        <begin position="198"/>
        <end position="210"/>
    </location>
</feature>
<gene>
    <name evidence="3" type="ORF">FA15DRAFT_665268</name>
</gene>
<feature type="compositionally biased region" description="Polar residues" evidence="1">
    <location>
        <begin position="211"/>
        <end position="220"/>
    </location>
</feature>
<feature type="region of interest" description="Disordered" evidence="1">
    <location>
        <begin position="131"/>
        <end position="221"/>
    </location>
</feature>
<evidence type="ECO:0000313" key="4">
    <source>
        <dbReference type="Proteomes" id="UP000307440"/>
    </source>
</evidence>
<keyword evidence="2" id="KW-0732">Signal</keyword>
<evidence type="ECO:0000313" key="3">
    <source>
        <dbReference type="EMBL" id="TFK28555.1"/>
    </source>
</evidence>
<name>A0A5C3L791_COPMA</name>
<feature type="signal peptide" evidence="2">
    <location>
        <begin position="1"/>
        <end position="22"/>
    </location>
</feature>
<organism evidence="3 4">
    <name type="scientific">Coprinopsis marcescibilis</name>
    <name type="common">Agaric fungus</name>
    <name type="synonym">Psathyrella marcescibilis</name>
    <dbReference type="NCBI Taxonomy" id="230819"/>
    <lineage>
        <taxon>Eukaryota</taxon>
        <taxon>Fungi</taxon>
        <taxon>Dikarya</taxon>
        <taxon>Basidiomycota</taxon>
        <taxon>Agaricomycotina</taxon>
        <taxon>Agaricomycetes</taxon>
        <taxon>Agaricomycetidae</taxon>
        <taxon>Agaricales</taxon>
        <taxon>Agaricineae</taxon>
        <taxon>Psathyrellaceae</taxon>
        <taxon>Coprinopsis</taxon>
    </lineage>
</organism>
<feature type="compositionally biased region" description="Low complexity" evidence="1">
    <location>
        <begin position="321"/>
        <end position="331"/>
    </location>
</feature>
<dbReference type="STRING" id="230819.A0A5C3L791"/>